<dbReference type="EMBL" id="CALNXI010001949">
    <property type="protein sequence ID" value="CAH3180233.1"/>
    <property type="molecule type" value="Genomic_DNA"/>
</dbReference>
<accession>A0ABN8RS73</accession>
<comment type="caution">
    <text evidence="4">The sequence shown here is derived from an EMBL/GenBank/DDBJ whole genome shotgun (WGS) entry which is preliminary data.</text>
</comment>
<feature type="domain" description="CTHRC1 C-terminal" evidence="3">
    <location>
        <begin position="89"/>
        <end position="219"/>
    </location>
</feature>
<sequence length="227" mass="24430">MMKSHCLISIGFLLLTMIIWGKDANQDCSLQGKPGQPGTPGTPGSPGIPGTPGTPGTPGAPGAPATTCTSMDSSENTSENNEVTLGGRRWKQCVWSSNSAENDIDNGQVHACDFTKLKSGTFLRVVYMGIIRITRCTNCCKRWYFTFDRKECSNPAPIDGVIFHSVDINIHRSANIEGYCGGIPVGKVRVGFNVGDCTGSGFSNGNAYTSWYQTIRIIIEEVERPVA</sequence>
<evidence type="ECO:0000256" key="1">
    <source>
        <dbReference type="SAM" id="MobiDB-lite"/>
    </source>
</evidence>
<dbReference type="Pfam" id="PF01391">
    <property type="entry name" value="Collagen"/>
    <property type="match status" value="1"/>
</dbReference>
<evidence type="ECO:0000313" key="5">
    <source>
        <dbReference type="Proteomes" id="UP001159427"/>
    </source>
</evidence>
<keyword evidence="2" id="KW-0732">Signal</keyword>
<dbReference type="Proteomes" id="UP001159427">
    <property type="component" value="Unassembled WGS sequence"/>
</dbReference>
<organism evidence="4 5">
    <name type="scientific">Porites evermanni</name>
    <dbReference type="NCBI Taxonomy" id="104178"/>
    <lineage>
        <taxon>Eukaryota</taxon>
        <taxon>Metazoa</taxon>
        <taxon>Cnidaria</taxon>
        <taxon>Anthozoa</taxon>
        <taxon>Hexacorallia</taxon>
        <taxon>Scleractinia</taxon>
        <taxon>Fungiina</taxon>
        <taxon>Poritidae</taxon>
        <taxon>Porites</taxon>
    </lineage>
</organism>
<reference evidence="4 5" key="1">
    <citation type="submission" date="2022-05" db="EMBL/GenBank/DDBJ databases">
        <authorList>
            <consortium name="Genoscope - CEA"/>
            <person name="William W."/>
        </authorList>
    </citation>
    <scope>NUCLEOTIDE SEQUENCE [LARGE SCALE GENOMIC DNA]</scope>
</reference>
<evidence type="ECO:0000256" key="2">
    <source>
        <dbReference type="SAM" id="SignalP"/>
    </source>
</evidence>
<feature type="compositionally biased region" description="Polar residues" evidence="1">
    <location>
        <begin position="68"/>
        <end position="83"/>
    </location>
</feature>
<proteinExistence type="predicted"/>
<feature type="region of interest" description="Disordered" evidence="1">
    <location>
        <begin position="29"/>
        <end position="84"/>
    </location>
</feature>
<protein>
    <recommendedName>
        <fullName evidence="3">CTHRC1 C-terminal domain-containing protein</fullName>
    </recommendedName>
</protein>
<dbReference type="InterPro" id="IPR008160">
    <property type="entry name" value="Collagen"/>
</dbReference>
<evidence type="ECO:0000313" key="4">
    <source>
        <dbReference type="EMBL" id="CAH3180233.1"/>
    </source>
</evidence>
<feature type="chain" id="PRO_5046296677" description="CTHRC1 C-terminal domain-containing protein" evidence="2">
    <location>
        <begin position="22"/>
        <end position="227"/>
    </location>
</feature>
<keyword evidence="5" id="KW-1185">Reference proteome</keyword>
<evidence type="ECO:0000259" key="3">
    <source>
        <dbReference type="Pfam" id="PF25815"/>
    </source>
</evidence>
<dbReference type="Pfam" id="PF25815">
    <property type="entry name" value="CTHRC1_C"/>
    <property type="match status" value="1"/>
</dbReference>
<name>A0ABN8RS73_9CNID</name>
<gene>
    <name evidence="4" type="ORF">PEVE_00012801</name>
</gene>
<feature type="signal peptide" evidence="2">
    <location>
        <begin position="1"/>
        <end position="21"/>
    </location>
</feature>
<dbReference type="InterPro" id="IPR057873">
    <property type="entry name" value="CTHRC1_C"/>
</dbReference>